<keyword evidence="2" id="KW-1185">Reference proteome</keyword>
<organism evidence="1 2">
    <name type="scientific">Cenococcum geophilum 1.58</name>
    <dbReference type="NCBI Taxonomy" id="794803"/>
    <lineage>
        <taxon>Eukaryota</taxon>
        <taxon>Fungi</taxon>
        <taxon>Dikarya</taxon>
        <taxon>Ascomycota</taxon>
        <taxon>Pezizomycotina</taxon>
        <taxon>Dothideomycetes</taxon>
        <taxon>Pleosporomycetidae</taxon>
        <taxon>Gloniales</taxon>
        <taxon>Gloniaceae</taxon>
        <taxon>Cenococcum</taxon>
    </lineage>
</organism>
<name>A0ACC8EMM7_9PEZI</name>
<proteinExistence type="predicted"/>
<dbReference type="Proteomes" id="UP000250078">
    <property type="component" value="Unassembled WGS sequence"/>
</dbReference>
<evidence type="ECO:0000313" key="1">
    <source>
        <dbReference type="EMBL" id="OCK87521.1"/>
    </source>
</evidence>
<dbReference type="EMBL" id="KV748260">
    <property type="protein sequence ID" value="OCK87521.1"/>
    <property type="molecule type" value="Genomic_DNA"/>
</dbReference>
<gene>
    <name evidence="1" type="ORF">K441DRAFT_691157</name>
</gene>
<accession>A0ACC8EMM7</accession>
<reference evidence="1 2" key="1">
    <citation type="journal article" date="2016" name="Nat. Commun.">
        <title>Ectomycorrhizal ecology is imprinted in the genome of the dominant symbiotic fungus Cenococcum geophilum.</title>
        <authorList>
            <consortium name="DOE Joint Genome Institute"/>
            <person name="Peter M."/>
            <person name="Kohler A."/>
            <person name="Ohm R.A."/>
            <person name="Kuo A."/>
            <person name="Krutzmann J."/>
            <person name="Morin E."/>
            <person name="Arend M."/>
            <person name="Barry K.W."/>
            <person name="Binder M."/>
            <person name="Choi C."/>
            <person name="Clum A."/>
            <person name="Copeland A."/>
            <person name="Grisel N."/>
            <person name="Haridas S."/>
            <person name="Kipfer T."/>
            <person name="LaButti K."/>
            <person name="Lindquist E."/>
            <person name="Lipzen A."/>
            <person name="Maire R."/>
            <person name="Meier B."/>
            <person name="Mihaltcheva S."/>
            <person name="Molinier V."/>
            <person name="Murat C."/>
            <person name="Poggeler S."/>
            <person name="Quandt C.A."/>
            <person name="Sperisen C."/>
            <person name="Tritt A."/>
            <person name="Tisserant E."/>
            <person name="Crous P.W."/>
            <person name="Henrissat B."/>
            <person name="Nehls U."/>
            <person name="Egli S."/>
            <person name="Spatafora J.W."/>
            <person name="Grigoriev I.V."/>
            <person name="Martin F.M."/>
        </authorList>
    </citation>
    <scope>NUCLEOTIDE SEQUENCE [LARGE SCALE GENOMIC DNA]</scope>
    <source>
        <strain evidence="1 2">1.58</strain>
    </source>
</reference>
<evidence type="ECO:0000313" key="2">
    <source>
        <dbReference type="Proteomes" id="UP000250078"/>
    </source>
</evidence>
<protein>
    <submittedName>
        <fullName evidence="1">Uncharacterized protein</fullName>
    </submittedName>
</protein>
<sequence length="258" mass="29139">MTPNLFLATQTLFSPHKWFVRKNSEKSSRKTEHWKAPISGIYEYIPGRGWYLVATDFPEEKLARPIHVKYSKVLKRHMLEPDYDSRKQYGKITDDNGRIKTVGFFRLDDGVGWVQCWDEVGDFIPGPYKMWCVDRETGQFRHMLKGDDPQYGGRRNSRNADPSPSRRSQESRSTQYRGEGGSAREQPVSTPSTRSNSMGNLPTLQSSIVNACSSSPTSLPMSQATTLLSATAVEQSVTESVTESRVGRQNVPEGRLRG</sequence>